<evidence type="ECO:0000256" key="1">
    <source>
        <dbReference type="SAM" id="SignalP"/>
    </source>
</evidence>
<accession>A0A2T0SMR7</accession>
<keyword evidence="1" id="KW-0732">Signal</keyword>
<organism evidence="2 3">
    <name type="scientific">Spirosoma oryzae</name>
    <dbReference type="NCBI Taxonomy" id="1469603"/>
    <lineage>
        <taxon>Bacteria</taxon>
        <taxon>Pseudomonadati</taxon>
        <taxon>Bacteroidota</taxon>
        <taxon>Cytophagia</taxon>
        <taxon>Cytophagales</taxon>
        <taxon>Cytophagaceae</taxon>
        <taxon>Spirosoma</taxon>
    </lineage>
</organism>
<sequence>MYRLLIGLLLLSLPSLVMAQKTEGVVEYRRITHWSKIYTRMTYLSQEQKDRIMLRSKNWEEDNKGEKMKLLFTPTQSLYTYSGDASESEDAGYSWRQSELIMTRNFEKERQMDIMEMLGKVYIVDDSLRTPTWKIGNQIKEVAGYICMKAETTDPIKNQTITAWFAQDIPVSAGPERVSGLPGLILELDLNDGDVEIIAQSVTLRPVTAEELKLPKTKGKKITEADYNAMVKKKIAESIAAHENPYWSIRY</sequence>
<dbReference type="EMBL" id="PVTE01000016">
    <property type="protein sequence ID" value="PRY34710.1"/>
    <property type="molecule type" value="Genomic_DNA"/>
</dbReference>
<protein>
    <submittedName>
        <fullName evidence="2">GLPGLI family protein</fullName>
    </submittedName>
</protein>
<feature type="signal peptide" evidence="1">
    <location>
        <begin position="1"/>
        <end position="19"/>
    </location>
</feature>
<comment type="caution">
    <text evidence="2">The sequence shown here is derived from an EMBL/GenBank/DDBJ whole genome shotgun (WGS) entry which is preliminary data.</text>
</comment>
<dbReference type="InterPro" id="IPR005901">
    <property type="entry name" value="GLPGLI"/>
</dbReference>
<feature type="chain" id="PRO_5015766272" evidence="1">
    <location>
        <begin position="20"/>
        <end position="251"/>
    </location>
</feature>
<gene>
    <name evidence="2" type="ORF">CLV58_116104</name>
</gene>
<dbReference type="OrthoDB" id="1440774at2"/>
<dbReference type="RefSeq" id="WP_106139315.1">
    <property type="nucleotide sequence ID" value="NZ_PVTE01000016.1"/>
</dbReference>
<keyword evidence="3" id="KW-1185">Reference proteome</keyword>
<dbReference type="Proteomes" id="UP000238375">
    <property type="component" value="Unassembled WGS sequence"/>
</dbReference>
<proteinExistence type="predicted"/>
<dbReference type="Pfam" id="PF09697">
    <property type="entry name" value="Porph_ging"/>
    <property type="match status" value="1"/>
</dbReference>
<evidence type="ECO:0000313" key="2">
    <source>
        <dbReference type="EMBL" id="PRY34710.1"/>
    </source>
</evidence>
<evidence type="ECO:0000313" key="3">
    <source>
        <dbReference type="Proteomes" id="UP000238375"/>
    </source>
</evidence>
<dbReference type="NCBIfam" id="TIGR01200">
    <property type="entry name" value="GLPGLI"/>
    <property type="match status" value="1"/>
</dbReference>
<name>A0A2T0SMR7_9BACT</name>
<reference evidence="2 3" key="1">
    <citation type="submission" date="2018-03" db="EMBL/GenBank/DDBJ databases">
        <title>Genomic Encyclopedia of Archaeal and Bacterial Type Strains, Phase II (KMG-II): from individual species to whole genera.</title>
        <authorList>
            <person name="Goeker M."/>
        </authorList>
    </citation>
    <scope>NUCLEOTIDE SEQUENCE [LARGE SCALE GENOMIC DNA]</scope>
    <source>
        <strain evidence="2 3">DSM 28354</strain>
    </source>
</reference>
<dbReference type="AlphaFoldDB" id="A0A2T0SMR7"/>